<gene>
    <name evidence="1" type="ORF">SORBI_3002G169000</name>
</gene>
<organism evidence="1 2">
    <name type="scientific">Sorghum bicolor</name>
    <name type="common">Sorghum</name>
    <name type="synonym">Sorghum vulgare</name>
    <dbReference type="NCBI Taxonomy" id="4558"/>
    <lineage>
        <taxon>Eukaryota</taxon>
        <taxon>Viridiplantae</taxon>
        <taxon>Streptophyta</taxon>
        <taxon>Embryophyta</taxon>
        <taxon>Tracheophyta</taxon>
        <taxon>Spermatophyta</taxon>
        <taxon>Magnoliopsida</taxon>
        <taxon>Liliopsida</taxon>
        <taxon>Poales</taxon>
        <taxon>Poaceae</taxon>
        <taxon>PACMAD clade</taxon>
        <taxon>Panicoideae</taxon>
        <taxon>Andropogonodae</taxon>
        <taxon>Andropogoneae</taxon>
        <taxon>Sorghinae</taxon>
        <taxon>Sorghum</taxon>
    </lineage>
</organism>
<keyword evidence="2" id="KW-1185">Reference proteome</keyword>
<reference evidence="1 2" key="1">
    <citation type="journal article" date="2009" name="Nature">
        <title>The Sorghum bicolor genome and the diversification of grasses.</title>
        <authorList>
            <person name="Paterson A.H."/>
            <person name="Bowers J.E."/>
            <person name="Bruggmann R."/>
            <person name="Dubchak I."/>
            <person name="Grimwood J."/>
            <person name="Gundlach H."/>
            <person name="Haberer G."/>
            <person name="Hellsten U."/>
            <person name="Mitros T."/>
            <person name="Poliakov A."/>
            <person name="Schmutz J."/>
            <person name="Spannagl M."/>
            <person name="Tang H."/>
            <person name="Wang X."/>
            <person name="Wicker T."/>
            <person name="Bharti A.K."/>
            <person name="Chapman J."/>
            <person name="Feltus F.A."/>
            <person name="Gowik U."/>
            <person name="Grigoriev I.V."/>
            <person name="Lyons E."/>
            <person name="Maher C.A."/>
            <person name="Martis M."/>
            <person name="Narechania A."/>
            <person name="Otillar R.P."/>
            <person name="Penning B.W."/>
            <person name="Salamov A.A."/>
            <person name="Wang Y."/>
            <person name="Zhang L."/>
            <person name="Carpita N.C."/>
            <person name="Freeling M."/>
            <person name="Gingle A.R."/>
            <person name="Hash C.T."/>
            <person name="Keller B."/>
            <person name="Klein P."/>
            <person name="Kresovich S."/>
            <person name="McCann M.C."/>
            <person name="Ming R."/>
            <person name="Peterson D.G."/>
            <person name="Mehboob-ur-Rahman"/>
            <person name="Ware D."/>
            <person name="Westhoff P."/>
            <person name="Mayer K.F."/>
            <person name="Messing J."/>
            <person name="Rokhsar D.S."/>
        </authorList>
    </citation>
    <scope>NUCLEOTIDE SEQUENCE [LARGE SCALE GENOMIC DNA]</scope>
    <source>
        <strain evidence="2">cv. BTx623</strain>
    </source>
</reference>
<dbReference type="Proteomes" id="UP000000768">
    <property type="component" value="Chromosome 2"/>
</dbReference>
<dbReference type="eggNOG" id="ENOG502R3AX">
    <property type="taxonomic scope" value="Eukaryota"/>
</dbReference>
<sequence length="140" mass="15507">MCELLKHGAKPTDGIIQQSSMIRMCALSLMCLQLQGSDAINAAAAMVGITKECKLMCDWMKKEDKLITFSFFARHELEECRLIRVRTLDVMLRILKGSSFPSSKVSGIGDQNEATVVFLLVTLCYSGVVQLLNAVKPFCL</sequence>
<accession>A0A1B6QBV4</accession>
<dbReference type="AlphaFoldDB" id="A0A1B6QBV4"/>
<proteinExistence type="predicted"/>
<evidence type="ECO:0000313" key="1">
    <source>
        <dbReference type="EMBL" id="KXG35399.1"/>
    </source>
</evidence>
<reference evidence="2" key="2">
    <citation type="journal article" date="2018" name="Plant J.">
        <title>The Sorghum bicolor reference genome: improved assembly, gene annotations, a transcriptome atlas, and signatures of genome organization.</title>
        <authorList>
            <person name="McCormick R.F."/>
            <person name="Truong S.K."/>
            <person name="Sreedasyam A."/>
            <person name="Jenkins J."/>
            <person name="Shu S."/>
            <person name="Sims D."/>
            <person name="Kennedy M."/>
            <person name="Amirebrahimi M."/>
            <person name="Weers B.D."/>
            <person name="McKinley B."/>
            <person name="Mattison A."/>
            <person name="Morishige D.T."/>
            <person name="Grimwood J."/>
            <person name="Schmutz J."/>
            <person name="Mullet J.E."/>
        </authorList>
    </citation>
    <scope>NUCLEOTIDE SEQUENCE [LARGE SCALE GENOMIC DNA]</scope>
    <source>
        <strain evidence="2">cv. BTx623</strain>
    </source>
</reference>
<dbReference type="InParanoid" id="A0A1B6QBV4"/>
<dbReference type="EMBL" id="CM000761">
    <property type="protein sequence ID" value="KXG35399.1"/>
    <property type="molecule type" value="Genomic_DNA"/>
</dbReference>
<protein>
    <submittedName>
        <fullName evidence="1">Uncharacterized protein</fullName>
    </submittedName>
</protein>
<name>A0A1B6QBV4_SORBI</name>
<dbReference type="OMA" id="HRSCLIR"/>
<dbReference type="Gramene" id="KXG35399">
    <property type="protein sequence ID" value="KXG35399"/>
    <property type="gene ID" value="SORBI_3002G169000"/>
</dbReference>
<evidence type="ECO:0000313" key="2">
    <source>
        <dbReference type="Proteomes" id="UP000000768"/>
    </source>
</evidence>